<sequence>MTGQEQIGPPVLAWLGDDFTGAAAVMEVLAFSGLPAVLFLEQPSGERLAAFPGMRGIGIASMARTQSPEWMDEHLPPLFDALAATGAELVQYKVCSTLDSAPHVGSIGRAMDIGAARFGGAVPILVAAPQMRRYQVFGQLFAGTDAGVFRLDRHPVMARHPVTPMAEAEVARHLSAQTPMPIRCLDVEMLPDRARADAALVEGQGVTIDQMTPADEAAAGRLLWEHRGANRFIVGSQGTAYALVAHFRALGLLPDDAPVQGIGRAEKMAVVSGSVSPTTADQIEWACENGFEGIPFDVLAACGKGLHAAEDTAIVAGLAALKAGRVPLIFTAKGPDDPVVSQLRQAAGDDMATVNDRIGGALGRVLGALISRGGLDRAVVSGGDTSGHVCKALGIDALTALAPTIPGAAICRAHADGPMDGLTLALKGGQMGSRDYFGWVQEGGGAR</sequence>
<dbReference type="OrthoDB" id="7686359at2"/>
<keyword evidence="5" id="KW-0067">ATP-binding</keyword>
<reference evidence="10" key="1">
    <citation type="submission" date="2017-05" db="EMBL/GenBank/DDBJ databases">
        <authorList>
            <person name="Rodrigo-Torres L."/>
            <person name="Arahal R. D."/>
            <person name="Lucena T."/>
        </authorList>
    </citation>
    <scope>NUCLEOTIDE SEQUENCE [LARGE SCALE GENOMIC DNA]</scope>
    <source>
        <strain evidence="10">CECT 8621</strain>
    </source>
</reference>
<dbReference type="Gene3D" id="3.40.980.20">
    <property type="entry name" value="Four-carbon acid sugar kinase, nucleotide binding domain"/>
    <property type="match status" value="1"/>
</dbReference>
<dbReference type="GO" id="GO:0005524">
    <property type="term" value="F:ATP binding"/>
    <property type="evidence" value="ECO:0007669"/>
    <property type="project" value="UniProtKB-KW"/>
</dbReference>
<evidence type="ECO:0000313" key="10">
    <source>
        <dbReference type="Proteomes" id="UP000202922"/>
    </source>
</evidence>
<comment type="similarity">
    <text evidence="1">Belongs to the four-carbon acid sugar kinase family.</text>
</comment>
<dbReference type="Pfam" id="PF17042">
    <property type="entry name" value="NBD_C"/>
    <property type="match status" value="1"/>
</dbReference>
<dbReference type="EMBL" id="FXYE01000004">
    <property type="protein sequence ID" value="SMX51147.1"/>
    <property type="molecule type" value="Genomic_DNA"/>
</dbReference>
<dbReference type="InterPro" id="IPR037051">
    <property type="entry name" value="4-carb_acid_sugar_kinase_N_sf"/>
</dbReference>
<name>A0A238L818_9RHOB</name>
<keyword evidence="6" id="KW-0119">Carbohydrate metabolism</keyword>
<dbReference type="SUPFAM" id="SSF142764">
    <property type="entry name" value="YgbK-like"/>
    <property type="match status" value="1"/>
</dbReference>
<dbReference type="InterPro" id="IPR031475">
    <property type="entry name" value="NBD_C"/>
</dbReference>
<dbReference type="GO" id="GO:0016301">
    <property type="term" value="F:kinase activity"/>
    <property type="evidence" value="ECO:0007669"/>
    <property type="project" value="UniProtKB-KW"/>
</dbReference>
<evidence type="ECO:0000259" key="8">
    <source>
        <dbReference type="Pfam" id="PF17042"/>
    </source>
</evidence>
<evidence type="ECO:0000313" key="9">
    <source>
        <dbReference type="EMBL" id="SMX51147.1"/>
    </source>
</evidence>
<dbReference type="Pfam" id="PF07005">
    <property type="entry name" value="SBD_N"/>
    <property type="match status" value="1"/>
</dbReference>
<evidence type="ECO:0000256" key="2">
    <source>
        <dbReference type="ARBA" id="ARBA00022679"/>
    </source>
</evidence>
<evidence type="ECO:0000256" key="4">
    <source>
        <dbReference type="ARBA" id="ARBA00022777"/>
    </source>
</evidence>
<dbReference type="Proteomes" id="UP000202922">
    <property type="component" value="Unassembled WGS sequence"/>
</dbReference>
<evidence type="ECO:0000256" key="5">
    <source>
        <dbReference type="ARBA" id="ARBA00022840"/>
    </source>
</evidence>
<feature type="domain" description="Four-carbon acid sugar kinase N-terminal" evidence="7">
    <location>
        <begin position="12"/>
        <end position="243"/>
    </location>
</feature>
<feature type="domain" description="Four-carbon acid sugar kinase nucleotide binding" evidence="8">
    <location>
        <begin position="269"/>
        <end position="437"/>
    </location>
</feature>
<keyword evidence="10" id="KW-1185">Reference proteome</keyword>
<accession>A0A238L818</accession>
<evidence type="ECO:0000256" key="3">
    <source>
        <dbReference type="ARBA" id="ARBA00022741"/>
    </source>
</evidence>
<dbReference type="InterPro" id="IPR010737">
    <property type="entry name" value="4-carb_acid_sugar_kinase_N"/>
</dbReference>
<keyword evidence="4" id="KW-0418">Kinase</keyword>
<dbReference type="Gene3D" id="3.40.50.10840">
    <property type="entry name" value="Putative sugar-binding, N-terminal domain"/>
    <property type="match status" value="1"/>
</dbReference>
<evidence type="ECO:0000256" key="1">
    <source>
        <dbReference type="ARBA" id="ARBA00005715"/>
    </source>
</evidence>
<proteinExistence type="inferred from homology"/>
<protein>
    <recommendedName>
        <fullName evidence="11">Type III effector</fullName>
    </recommendedName>
</protein>
<keyword evidence="3" id="KW-0547">Nucleotide-binding</keyword>
<evidence type="ECO:0000256" key="6">
    <source>
        <dbReference type="ARBA" id="ARBA00023277"/>
    </source>
</evidence>
<evidence type="ECO:0000259" key="7">
    <source>
        <dbReference type="Pfam" id="PF07005"/>
    </source>
</evidence>
<dbReference type="RefSeq" id="WP_093968839.1">
    <property type="nucleotide sequence ID" value="NZ_FXYE01000004.1"/>
</dbReference>
<dbReference type="InterPro" id="IPR042213">
    <property type="entry name" value="NBD_C_sf"/>
</dbReference>
<dbReference type="AlphaFoldDB" id="A0A238L818"/>
<organism evidence="9 10">
    <name type="scientific">Actibacterium lipolyticum</name>
    <dbReference type="NCBI Taxonomy" id="1524263"/>
    <lineage>
        <taxon>Bacteria</taxon>
        <taxon>Pseudomonadati</taxon>
        <taxon>Pseudomonadota</taxon>
        <taxon>Alphaproteobacteria</taxon>
        <taxon>Rhodobacterales</taxon>
        <taxon>Roseobacteraceae</taxon>
        <taxon>Actibacterium</taxon>
    </lineage>
</organism>
<keyword evidence="2" id="KW-0808">Transferase</keyword>
<evidence type="ECO:0008006" key="11">
    <source>
        <dbReference type="Google" id="ProtNLM"/>
    </source>
</evidence>
<gene>
    <name evidence="9" type="ORF">COL8621_03677</name>
</gene>